<proteinExistence type="inferred from homology"/>
<dbReference type="EMBL" id="MU005766">
    <property type="protein sequence ID" value="KAF2712065.1"/>
    <property type="molecule type" value="Genomic_DNA"/>
</dbReference>
<evidence type="ECO:0000256" key="1">
    <source>
        <dbReference type="ARBA" id="ARBA00007398"/>
    </source>
</evidence>
<sequence length="566" mass="63393">MGIAGLARRLEPYATHFTKDQLEGRSAIIDGPALAYDAHRVAAAAAASLSRVPTYADINAEAIRWLNALESVDIKVSAILFDGALPTSKQDERISRLQQNIKRVANFRANFPTTKCPIPTQLGSASYSFLAPSLMEALRNTPYAQVTRSVPGEADDWCASSANDTPHAIVFTSDTDLVLYKYPADGLVMFFKDANPWPKADIVAYSPTDICTRWKLKSLIPLAYSIIQGPWMSLSENVKDAGKVDLESEAYLDFDRRYTTTAQSPSYVPNLPEVHTVLQKLDVRVSEFVYQVLDTPFVPSVYLPFLLEDPNNASAWTFGEDIRLLAYSLIASNRVAVREYKRKAQSVNIQEHTLYLSEKVQTTVTEFSDNIRAWAQWTCSIVLPPRLKWPLFAASILLARLEQAPKLSLLLRVVDGDFDQTWEFVHLTARLHAVLYSLRLFKQCITLWLALNVGKAADGLCNVITELGHALEGLPDIEHLILMPGQSVQEARLDDDTFLRQALINIYAAANVEVPDEHLTKKQRKKERQARERIQKKSLQQAGVKKPTANANVFNVFDLLDRKSTT</sequence>
<dbReference type="Proteomes" id="UP000799428">
    <property type="component" value="Unassembled WGS sequence"/>
</dbReference>
<dbReference type="OrthoDB" id="5297549at2759"/>
<organism evidence="3 4">
    <name type="scientific">Pleomassaria siparia CBS 279.74</name>
    <dbReference type="NCBI Taxonomy" id="1314801"/>
    <lineage>
        <taxon>Eukaryota</taxon>
        <taxon>Fungi</taxon>
        <taxon>Dikarya</taxon>
        <taxon>Ascomycota</taxon>
        <taxon>Pezizomycotina</taxon>
        <taxon>Dothideomycetes</taxon>
        <taxon>Pleosporomycetidae</taxon>
        <taxon>Pleosporales</taxon>
        <taxon>Pleomassariaceae</taxon>
        <taxon>Pleomassaria</taxon>
    </lineage>
</organism>
<evidence type="ECO:0000313" key="3">
    <source>
        <dbReference type="EMBL" id="KAF2712065.1"/>
    </source>
</evidence>
<dbReference type="PANTHER" id="PTHR15665:SF1">
    <property type="entry name" value="PROTEIN ASTEROID HOMOLOG 1"/>
    <property type="match status" value="1"/>
</dbReference>
<keyword evidence="4" id="KW-1185">Reference proteome</keyword>
<dbReference type="InterPro" id="IPR026832">
    <property type="entry name" value="Asteroid"/>
</dbReference>
<dbReference type="SUPFAM" id="SSF88723">
    <property type="entry name" value="PIN domain-like"/>
    <property type="match status" value="1"/>
</dbReference>
<reference evidence="3" key="1">
    <citation type="journal article" date="2020" name="Stud. Mycol.">
        <title>101 Dothideomycetes genomes: a test case for predicting lifestyles and emergence of pathogens.</title>
        <authorList>
            <person name="Haridas S."/>
            <person name="Albert R."/>
            <person name="Binder M."/>
            <person name="Bloem J."/>
            <person name="Labutti K."/>
            <person name="Salamov A."/>
            <person name="Andreopoulos B."/>
            <person name="Baker S."/>
            <person name="Barry K."/>
            <person name="Bills G."/>
            <person name="Bluhm B."/>
            <person name="Cannon C."/>
            <person name="Castanera R."/>
            <person name="Culley D."/>
            <person name="Daum C."/>
            <person name="Ezra D."/>
            <person name="Gonzalez J."/>
            <person name="Henrissat B."/>
            <person name="Kuo A."/>
            <person name="Liang C."/>
            <person name="Lipzen A."/>
            <person name="Lutzoni F."/>
            <person name="Magnuson J."/>
            <person name="Mondo S."/>
            <person name="Nolan M."/>
            <person name="Ohm R."/>
            <person name="Pangilinan J."/>
            <person name="Park H.-J."/>
            <person name="Ramirez L."/>
            <person name="Alfaro M."/>
            <person name="Sun H."/>
            <person name="Tritt A."/>
            <person name="Yoshinaga Y."/>
            <person name="Zwiers L.-H."/>
            <person name="Turgeon B."/>
            <person name="Goodwin S."/>
            <person name="Spatafora J."/>
            <person name="Crous P."/>
            <person name="Grigoriev I."/>
        </authorList>
    </citation>
    <scope>NUCLEOTIDE SEQUENCE</scope>
    <source>
        <strain evidence="3">CBS 279.74</strain>
    </source>
</reference>
<dbReference type="InterPro" id="IPR029060">
    <property type="entry name" value="PIN-like_dom_sf"/>
</dbReference>
<evidence type="ECO:0000259" key="2">
    <source>
        <dbReference type="Pfam" id="PF12813"/>
    </source>
</evidence>
<dbReference type="Gene3D" id="3.40.50.1010">
    <property type="entry name" value="5'-nuclease"/>
    <property type="match status" value="1"/>
</dbReference>
<protein>
    <recommendedName>
        <fullName evidence="2">Asteroid domain-containing protein</fullName>
    </recommendedName>
</protein>
<name>A0A6G1KHP0_9PLEO</name>
<gene>
    <name evidence="3" type="ORF">K504DRAFT_400504</name>
</gene>
<accession>A0A6G1KHP0</accession>
<dbReference type="AlphaFoldDB" id="A0A6G1KHP0"/>
<dbReference type="InterPro" id="IPR039436">
    <property type="entry name" value="Asteroid_dom"/>
</dbReference>
<dbReference type="PANTHER" id="PTHR15665">
    <property type="entry name" value="ASTEROID PROTEIN"/>
    <property type="match status" value="1"/>
</dbReference>
<dbReference type="Pfam" id="PF12813">
    <property type="entry name" value="XPG_I_2"/>
    <property type="match status" value="1"/>
</dbReference>
<evidence type="ECO:0000313" key="4">
    <source>
        <dbReference type="Proteomes" id="UP000799428"/>
    </source>
</evidence>
<feature type="domain" description="Asteroid" evidence="2">
    <location>
        <begin position="127"/>
        <end position="347"/>
    </location>
</feature>
<comment type="similarity">
    <text evidence="1">Belongs to the asteroid family.</text>
</comment>